<dbReference type="Gene3D" id="3.40.50.300">
    <property type="entry name" value="P-loop containing nucleotide triphosphate hydrolases"/>
    <property type="match status" value="1"/>
</dbReference>
<keyword evidence="1" id="KW-0677">Repeat</keyword>
<comment type="caution">
    <text evidence="4">The sequence shown here is derived from an EMBL/GenBank/DDBJ whole genome shotgun (WGS) entry which is preliminary data.</text>
</comment>
<dbReference type="Pfam" id="PF24883">
    <property type="entry name" value="NPHP3_N"/>
    <property type="match status" value="1"/>
</dbReference>
<dbReference type="InterPro" id="IPR056884">
    <property type="entry name" value="NPHP3-like_N"/>
</dbReference>
<sequence>MEFLLCNTVSALRAPLNWPPNALAIDMYITQSEKDRKYLRYIVHFLFLVYTIQVILSLSDAFYWFVYNFGDDSTLFKFNYASINLPFMGPWVFFPVFIGSLSVLSFISGIFCDIRGVVVGTVKLPALSNTPLWLLPGTATDILIAIPMSYLILKFGSQTIGDCTRLVLRRILVLTLETNTIKSIVTSLAAISFLIKPIERPTTNIYMPLIEAPDHNLGSFAIRYTISGAHYDSSARQPPPRCHLGTRKRIVEQTLRWFLGMPRTERVLWLIGPAGAGKSAIMQTLTEQAATKSILGAALFFSAAKGHNQSAKVFTTLAYQLAAKHPTYHSFLCGRLKADPLLPEKSIATQFSELIVEPLARCAIHLAPNDVAILIDGLDECKGEREQLEIAGLITYFTITYPSAPVRWIIASRSEPHIMSFLSRKSVSPIVIKEELLLDSTEACRDTERYLRDELVRIKRSYLATSFLPQWPAETHIQKITSVGTGLFAYIATVISFVDDYSIGNPISQLQQVLDVIENRSDLRPATDNPHPMKQLDALYTCILSQVPKQTLQLVKVLFRHYLPYGAGPSEGFALTCNWLGFTPDVVFGALHRLSSIFDFPTSLSMFVLKHRMGFRHQSFCDYLSDPIRSGSYSIASTECIEQDLDCTIRILSETSAGHYSEITLTTSNADSRDHGGRQFLYTLASTRCIVFGLNGPVNIVEERLRDPRFIHALKVMEYSDQLDFEIIMRATDYFNNESIRSLLKKNQIIEELPIAGIDLGAVQKLNRGFVRYCSSKLDHTILPQDGWCKGPSGPFHDYKGPDKQHDVWSWRKEATLNCQCMVDAWRNLEKAQRHPSEKPVVFWGNMTGGYLILDYVLDCGPFPCQVTTIIPYRL</sequence>
<dbReference type="InterPro" id="IPR027417">
    <property type="entry name" value="P-loop_NTPase"/>
</dbReference>
<reference evidence="4 5" key="1">
    <citation type="journal article" date="2020" name="ISME J.">
        <title>Uncovering the hidden diversity of litter-decomposition mechanisms in mushroom-forming fungi.</title>
        <authorList>
            <person name="Floudas D."/>
            <person name="Bentzer J."/>
            <person name="Ahren D."/>
            <person name="Johansson T."/>
            <person name="Persson P."/>
            <person name="Tunlid A."/>
        </authorList>
    </citation>
    <scope>NUCLEOTIDE SEQUENCE [LARGE SCALE GENOMIC DNA]</scope>
    <source>
        <strain evidence="4 5">CBS 146.42</strain>
    </source>
</reference>
<protein>
    <recommendedName>
        <fullName evidence="3">NACHT domain-containing protein</fullName>
    </recommendedName>
</protein>
<dbReference type="PROSITE" id="PS50837">
    <property type="entry name" value="NACHT"/>
    <property type="match status" value="1"/>
</dbReference>
<dbReference type="PANTHER" id="PTHR10039:SF14">
    <property type="entry name" value="NACHT DOMAIN-CONTAINING PROTEIN"/>
    <property type="match status" value="1"/>
</dbReference>
<feature type="domain" description="NACHT" evidence="3">
    <location>
        <begin position="266"/>
        <end position="414"/>
    </location>
</feature>
<keyword evidence="5" id="KW-1185">Reference proteome</keyword>
<dbReference type="PANTHER" id="PTHR10039">
    <property type="entry name" value="AMELOGENIN"/>
    <property type="match status" value="1"/>
</dbReference>
<evidence type="ECO:0000256" key="1">
    <source>
        <dbReference type="ARBA" id="ARBA00022737"/>
    </source>
</evidence>
<feature type="transmembrane region" description="Helical" evidence="2">
    <location>
        <begin position="41"/>
        <end position="67"/>
    </location>
</feature>
<evidence type="ECO:0000259" key="3">
    <source>
        <dbReference type="PROSITE" id="PS50837"/>
    </source>
</evidence>
<name>A0A8H5FV57_9AGAR</name>
<proteinExistence type="predicted"/>
<keyword evidence="2" id="KW-0812">Transmembrane</keyword>
<accession>A0A8H5FV57</accession>
<dbReference type="Proteomes" id="UP000559027">
    <property type="component" value="Unassembled WGS sequence"/>
</dbReference>
<evidence type="ECO:0000256" key="2">
    <source>
        <dbReference type="SAM" id="Phobius"/>
    </source>
</evidence>
<dbReference type="AlphaFoldDB" id="A0A8H5FV57"/>
<keyword evidence="2" id="KW-1133">Transmembrane helix</keyword>
<keyword evidence="2" id="KW-0472">Membrane</keyword>
<feature type="transmembrane region" description="Helical" evidence="2">
    <location>
        <begin position="87"/>
        <end position="111"/>
    </location>
</feature>
<organism evidence="4 5">
    <name type="scientific">Leucocoprinus leucothites</name>
    <dbReference type="NCBI Taxonomy" id="201217"/>
    <lineage>
        <taxon>Eukaryota</taxon>
        <taxon>Fungi</taxon>
        <taxon>Dikarya</taxon>
        <taxon>Basidiomycota</taxon>
        <taxon>Agaricomycotina</taxon>
        <taxon>Agaricomycetes</taxon>
        <taxon>Agaricomycetidae</taxon>
        <taxon>Agaricales</taxon>
        <taxon>Agaricineae</taxon>
        <taxon>Agaricaceae</taxon>
        <taxon>Leucocoprinus</taxon>
    </lineage>
</organism>
<evidence type="ECO:0000313" key="5">
    <source>
        <dbReference type="Proteomes" id="UP000559027"/>
    </source>
</evidence>
<feature type="transmembrane region" description="Helical" evidence="2">
    <location>
        <begin position="132"/>
        <end position="153"/>
    </location>
</feature>
<gene>
    <name evidence="4" type="ORF">D9756_009103</name>
</gene>
<dbReference type="SUPFAM" id="SSF52540">
    <property type="entry name" value="P-loop containing nucleoside triphosphate hydrolases"/>
    <property type="match status" value="1"/>
</dbReference>
<evidence type="ECO:0000313" key="4">
    <source>
        <dbReference type="EMBL" id="KAF5350159.1"/>
    </source>
</evidence>
<dbReference type="InterPro" id="IPR007111">
    <property type="entry name" value="NACHT_NTPase"/>
</dbReference>
<dbReference type="EMBL" id="JAACJO010000015">
    <property type="protein sequence ID" value="KAF5350159.1"/>
    <property type="molecule type" value="Genomic_DNA"/>
</dbReference>
<dbReference type="OrthoDB" id="4760524at2759"/>